<feature type="transmembrane region" description="Helical" evidence="1">
    <location>
        <begin position="302"/>
        <end position="328"/>
    </location>
</feature>
<feature type="domain" description="CAAX prenyl protease 2/Lysostaphin resistance protein A-like" evidence="2">
    <location>
        <begin position="199"/>
        <end position="306"/>
    </location>
</feature>
<dbReference type="EMBL" id="CP001803">
    <property type="protein sequence ID" value="ACY24007.1"/>
    <property type="molecule type" value="Genomic_DNA"/>
</dbReference>
<organism evidence="3 4">
    <name type="scientific">Gordonia bronchialis (strain ATCC 25592 / DSM 43247 / BCRC 13721 / JCM 3198 / KCTC 3076 / NBRC 16047 / NCTC 10667)</name>
    <name type="common">Rhodococcus bronchialis</name>
    <dbReference type="NCBI Taxonomy" id="526226"/>
    <lineage>
        <taxon>Bacteria</taxon>
        <taxon>Bacillati</taxon>
        <taxon>Actinomycetota</taxon>
        <taxon>Actinomycetes</taxon>
        <taxon>Mycobacteriales</taxon>
        <taxon>Gordoniaceae</taxon>
        <taxon>Gordonia</taxon>
    </lineage>
</organism>
<dbReference type="InterPro" id="IPR003675">
    <property type="entry name" value="Rce1/LyrA-like_dom"/>
</dbReference>
<proteinExistence type="predicted"/>
<keyword evidence="3" id="KW-0614">Plasmid</keyword>
<feature type="transmembrane region" description="Helical" evidence="1">
    <location>
        <begin position="34"/>
        <end position="58"/>
    </location>
</feature>
<keyword evidence="1" id="KW-0472">Membrane</keyword>
<dbReference type="AlphaFoldDB" id="D0LFF8"/>
<dbReference type="Proteomes" id="UP000001219">
    <property type="component" value="Plasmid pGBRO01"/>
</dbReference>
<feature type="transmembrane region" description="Helical" evidence="1">
    <location>
        <begin position="115"/>
        <end position="133"/>
    </location>
</feature>
<keyword evidence="4" id="KW-1185">Reference proteome</keyword>
<feature type="transmembrane region" description="Helical" evidence="1">
    <location>
        <begin position="7"/>
        <end position="28"/>
    </location>
</feature>
<protein>
    <recommendedName>
        <fullName evidence="2">CAAX prenyl protease 2/Lysostaphin resistance protein A-like domain-containing protein</fullName>
    </recommendedName>
</protein>
<reference evidence="3 4" key="1">
    <citation type="journal article" date="2010" name="Stand. Genomic Sci.">
        <title>Complete genome sequence of Gordonia bronchialis type strain (3410).</title>
        <authorList>
            <person name="Ivanova N."/>
            <person name="Sikorski J."/>
            <person name="Jando M."/>
            <person name="Lapidus A."/>
            <person name="Nolan M."/>
            <person name="Lucas S."/>
            <person name="Del Rio T.G."/>
            <person name="Tice H."/>
            <person name="Copeland A."/>
            <person name="Cheng J.F."/>
            <person name="Chen F."/>
            <person name="Bruce D."/>
            <person name="Goodwin L."/>
            <person name="Pitluck S."/>
            <person name="Mavromatis K."/>
            <person name="Ovchinnikova G."/>
            <person name="Pati A."/>
            <person name="Chen A."/>
            <person name="Palaniappan K."/>
            <person name="Land M."/>
            <person name="Hauser L."/>
            <person name="Chang Y.J."/>
            <person name="Jeffries C.D."/>
            <person name="Chain P."/>
            <person name="Saunders E."/>
            <person name="Han C."/>
            <person name="Detter J.C."/>
            <person name="Brettin T."/>
            <person name="Rohde M."/>
            <person name="Goker M."/>
            <person name="Bristow J."/>
            <person name="Eisen J.A."/>
            <person name="Markowitz V."/>
            <person name="Hugenholtz P."/>
            <person name="Klenk H.P."/>
            <person name="Kyrpides N.C."/>
        </authorList>
    </citation>
    <scope>NUCLEOTIDE SEQUENCE [LARGE SCALE GENOMIC DNA]</scope>
    <source>
        <strain evidence="4">ATCC 25592 / DSM 43247 / BCRC 13721 / JCM 3198 / KCTC 3076 / NBRC 16047 / NCTC 10667</strain>
        <plasmid evidence="4">pGBRO01</plasmid>
    </source>
</reference>
<dbReference type="KEGG" id="gbr:Gbro_4894"/>
<name>D0LFF8_GORB4</name>
<feature type="transmembrane region" description="Helical" evidence="1">
    <location>
        <begin position="207"/>
        <end position="223"/>
    </location>
</feature>
<keyword evidence="1" id="KW-0812">Transmembrane</keyword>
<dbReference type="HOGENOM" id="CLU_745483_0_0_11"/>
<dbReference type="RefSeq" id="WP_012836478.1">
    <property type="nucleotide sequence ID" value="NC_013442.1"/>
</dbReference>
<evidence type="ECO:0000256" key="1">
    <source>
        <dbReference type="SAM" id="Phobius"/>
    </source>
</evidence>
<dbReference type="PROSITE" id="PS51257">
    <property type="entry name" value="PROKAR_LIPOPROTEIN"/>
    <property type="match status" value="1"/>
</dbReference>
<geneLocation type="plasmid" evidence="3 4">
    <name>pGBRO01</name>
</geneLocation>
<dbReference type="GO" id="GO:0004175">
    <property type="term" value="F:endopeptidase activity"/>
    <property type="evidence" value="ECO:0007669"/>
    <property type="project" value="UniProtKB-ARBA"/>
</dbReference>
<feature type="transmembrane region" description="Helical" evidence="1">
    <location>
        <begin position="154"/>
        <end position="173"/>
    </location>
</feature>
<dbReference type="GO" id="GO:0080120">
    <property type="term" value="P:CAAX-box protein maturation"/>
    <property type="evidence" value="ECO:0007669"/>
    <property type="project" value="UniProtKB-ARBA"/>
</dbReference>
<feature type="transmembrane region" description="Helical" evidence="1">
    <location>
        <begin position="70"/>
        <end position="95"/>
    </location>
</feature>
<dbReference type="Pfam" id="PF02517">
    <property type="entry name" value="Rce1-like"/>
    <property type="match status" value="1"/>
</dbReference>
<evidence type="ECO:0000259" key="2">
    <source>
        <dbReference type="Pfam" id="PF02517"/>
    </source>
</evidence>
<feature type="transmembrane region" description="Helical" evidence="1">
    <location>
        <begin position="269"/>
        <end position="290"/>
    </location>
</feature>
<evidence type="ECO:0000313" key="3">
    <source>
        <dbReference type="EMBL" id="ACY24007.1"/>
    </source>
</evidence>
<gene>
    <name evidence="3" type="ORF">Gbro_4894</name>
</gene>
<evidence type="ECO:0000313" key="4">
    <source>
        <dbReference type="Proteomes" id="UP000001219"/>
    </source>
</evidence>
<accession>D0LFF8</accession>
<keyword evidence="1" id="KW-1133">Transmembrane helix</keyword>
<sequence length="371" mass="41323">MVIGNRLAVLATAVGAAAGIACTFWRIAPAATGPGWAVLAVVTGGWVATVTLTLLMATRSAVRDATSARISLWLAVMCGAYGRVVMSNLYGVAGISSLTERPSPWLSNLHTITEQAAAITAMCGVWVVITGSIRDPRGPYRSQHARFWPVWPRILVLWLIFEFVALVVARWLLVETQVLPMGVGPFHDDADWSDWVRRLMAGPYEELGFTGLTALLLIIPASGKNPSRLWLCGGIVASTALRAIPHLYYGRGELTSDTILPIPSHLASAANQWVWCLVWAGGAMWMFVHYRHLWPIVAAHSLWNVLFTPAFFMLFILWVAVMIMLRWAPACRWSRSLTAVGREVERHCDRYAHKLRQRRRRRPGHITRLNR</sequence>